<protein>
    <submittedName>
        <fullName evidence="1">Uncharacterized protein</fullName>
    </submittedName>
</protein>
<sequence>MHLETHYARIMRGNGPVVLDSAIRFEAEHQEFKATAAATKCKKNLLKTLAIKHQLKFCYRAHRTDFLEEVEKGPSVEVDQAVINKYFPHVQDKTEIESFESVKIWGTLIPKIQLLFLTLMRAKVQTLEE</sequence>
<dbReference type="EMBL" id="CM056742">
    <property type="protein sequence ID" value="KAJ8675916.1"/>
    <property type="molecule type" value="Genomic_DNA"/>
</dbReference>
<evidence type="ECO:0000313" key="2">
    <source>
        <dbReference type="Proteomes" id="UP001239111"/>
    </source>
</evidence>
<gene>
    <name evidence="1" type="ORF">QAD02_011702</name>
</gene>
<accession>A0ACC2NYP9</accession>
<proteinExistence type="predicted"/>
<organism evidence="1 2">
    <name type="scientific">Eretmocerus hayati</name>
    <dbReference type="NCBI Taxonomy" id="131215"/>
    <lineage>
        <taxon>Eukaryota</taxon>
        <taxon>Metazoa</taxon>
        <taxon>Ecdysozoa</taxon>
        <taxon>Arthropoda</taxon>
        <taxon>Hexapoda</taxon>
        <taxon>Insecta</taxon>
        <taxon>Pterygota</taxon>
        <taxon>Neoptera</taxon>
        <taxon>Endopterygota</taxon>
        <taxon>Hymenoptera</taxon>
        <taxon>Apocrita</taxon>
        <taxon>Proctotrupomorpha</taxon>
        <taxon>Chalcidoidea</taxon>
        <taxon>Aphelinidae</taxon>
        <taxon>Aphelininae</taxon>
        <taxon>Eretmocerus</taxon>
    </lineage>
</organism>
<reference evidence="1" key="1">
    <citation type="submission" date="2023-04" db="EMBL/GenBank/DDBJ databases">
        <title>A chromosome-level genome assembly of the parasitoid wasp Eretmocerus hayati.</title>
        <authorList>
            <person name="Zhong Y."/>
            <person name="Liu S."/>
            <person name="Liu Y."/>
        </authorList>
    </citation>
    <scope>NUCLEOTIDE SEQUENCE</scope>
    <source>
        <strain evidence="1">ZJU_SS_LIU_2023</strain>
    </source>
</reference>
<name>A0ACC2NYP9_9HYME</name>
<evidence type="ECO:0000313" key="1">
    <source>
        <dbReference type="EMBL" id="KAJ8675916.1"/>
    </source>
</evidence>
<keyword evidence="2" id="KW-1185">Reference proteome</keyword>
<comment type="caution">
    <text evidence="1">The sequence shown here is derived from an EMBL/GenBank/DDBJ whole genome shotgun (WGS) entry which is preliminary data.</text>
</comment>
<dbReference type="Proteomes" id="UP001239111">
    <property type="component" value="Chromosome 2"/>
</dbReference>